<accession>A0A151AX37</accession>
<evidence type="ECO:0000313" key="3">
    <source>
        <dbReference type="Proteomes" id="UP000075531"/>
    </source>
</evidence>
<keyword evidence="1" id="KW-0812">Transmembrane</keyword>
<proteinExistence type="predicted"/>
<keyword evidence="1" id="KW-0472">Membrane</keyword>
<dbReference type="RefSeq" id="WP_066826735.1">
    <property type="nucleotide sequence ID" value="NZ_LTBA01000039.1"/>
</dbReference>
<comment type="caution">
    <text evidence="2">The sequence shown here is derived from an EMBL/GenBank/DDBJ whole genome shotgun (WGS) entry which is preliminary data.</text>
</comment>
<sequence>MSEKIIKSLINVIVLLGIIFVLIKAIIKITTYILRIFIKAFWWVLNLLFKLILIITVVEILSMLCTIIALLVVSKANKIRINQIWNYLKNEYSFNKVEFYKNLLIPFNICIKIIKLYKKNDINDYYNEKKLNQLVKTLPSDSSKKLESCAKVINDLRVEKYSLLVSSIYDKKHEQTYTTILDTIVCICENYNVEDKNNFNEVNKIIDKTYKYFNDLYSNIVEMHEKGQNEELTKISTNLCNNLDKLCTFNDLFKSEKVRQV</sequence>
<keyword evidence="3" id="KW-1185">Reference proteome</keyword>
<dbReference type="EMBL" id="LTBA01000039">
    <property type="protein sequence ID" value="KYH32229.1"/>
    <property type="molecule type" value="Genomic_DNA"/>
</dbReference>
<name>A0A151AX37_9CLOT</name>
<dbReference type="Proteomes" id="UP000075531">
    <property type="component" value="Unassembled WGS sequence"/>
</dbReference>
<feature type="transmembrane region" description="Helical" evidence="1">
    <location>
        <begin position="40"/>
        <end position="73"/>
    </location>
</feature>
<evidence type="ECO:0000313" key="2">
    <source>
        <dbReference type="EMBL" id="KYH32229.1"/>
    </source>
</evidence>
<reference evidence="2 3" key="1">
    <citation type="submission" date="2016-02" db="EMBL/GenBank/DDBJ databases">
        <title>Genome sequence of Clostridium tepidiprofundi DSM 19306.</title>
        <authorList>
            <person name="Poehlein A."/>
            <person name="Daniel R."/>
        </authorList>
    </citation>
    <scope>NUCLEOTIDE SEQUENCE [LARGE SCALE GENOMIC DNA]</scope>
    <source>
        <strain evidence="2 3">DSM 19306</strain>
    </source>
</reference>
<evidence type="ECO:0008006" key="4">
    <source>
        <dbReference type="Google" id="ProtNLM"/>
    </source>
</evidence>
<feature type="transmembrane region" description="Helical" evidence="1">
    <location>
        <begin position="12"/>
        <end position="34"/>
    </location>
</feature>
<keyword evidence="1" id="KW-1133">Transmembrane helix</keyword>
<evidence type="ECO:0000256" key="1">
    <source>
        <dbReference type="SAM" id="Phobius"/>
    </source>
</evidence>
<dbReference type="PATRIC" id="fig|1121338.3.peg.2341"/>
<organism evidence="2 3">
    <name type="scientific">Clostridium tepidiprofundi DSM 19306</name>
    <dbReference type="NCBI Taxonomy" id="1121338"/>
    <lineage>
        <taxon>Bacteria</taxon>
        <taxon>Bacillati</taxon>
        <taxon>Bacillota</taxon>
        <taxon>Clostridia</taxon>
        <taxon>Eubacteriales</taxon>
        <taxon>Clostridiaceae</taxon>
        <taxon>Clostridium</taxon>
    </lineage>
</organism>
<dbReference type="AlphaFoldDB" id="A0A151AX37"/>
<protein>
    <recommendedName>
        <fullName evidence="4">5-bromo-4-chloroindolyl phosphate hydrolysis protein</fullName>
    </recommendedName>
</protein>
<gene>
    <name evidence="2" type="ORF">CLTEP_22730</name>
</gene>